<dbReference type="RefSeq" id="WP_014402664.1">
    <property type="nucleotide sequence ID" value="NC_017033.1"/>
</dbReference>
<keyword evidence="6" id="KW-1185">Reference proteome</keyword>
<dbReference type="PANTHER" id="PTHR47894">
    <property type="entry name" value="HTH-TYPE TRANSCRIPTIONAL REGULATOR GADX"/>
    <property type="match status" value="1"/>
</dbReference>
<keyword evidence="1" id="KW-0805">Transcription regulation</keyword>
<dbReference type="eggNOG" id="COG2207">
    <property type="taxonomic scope" value="Bacteria"/>
</dbReference>
<dbReference type="InterPro" id="IPR009057">
    <property type="entry name" value="Homeodomain-like_sf"/>
</dbReference>
<sequence>MASTGFVRGEWAELLVEWLAGEGRTADAEAMKLRLANFDSEHPIPCPVWHSALDDTASSLSVEAILGLGLGTMVEARHCGVAAYLALSANTLGDALEICRRYEALYCGGFTIEVVDLGHLVEIRWVSDVSHLITSIMGMLALVVFVQRETGLYCPPSRVAFSAAGSELDRELCEAHFHCPVCLGADHDSIVFPSSYLELPMKQRSSQVAEALQEKMDCELDRCRQRARSLEMQLKQTIGSMLLKGSASLVQAAQSMCMSSRTLQRKLLEAGLSWHELLDEVRHELADKYLHDSTLSIGDIAVLLGYAEPGNLTKAFRRWHGITPQEFRKQLCLLV</sequence>
<dbReference type="SUPFAM" id="SSF46689">
    <property type="entry name" value="Homeodomain-like"/>
    <property type="match status" value="1"/>
</dbReference>
<dbReference type="PANTHER" id="PTHR47894:SF4">
    <property type="entry name" value="HTH-TYPE TRANSCRIPTIONAL REGULATOR GADX"/>
    <property type="match status" value="1"/>
</dbReference>
<proteinExistence type="predicted"/>
<evidence type="ECO:0000313" key="6">
    <source>
        <dbReference type="Proteomes" id="UP000005234"/>
    </source>
</evidence>
<dbReference type="AlphaFoldDB" id="H8L4I4"/>
<organism evidence="5 6">
    <name type="scientific">Frateuria aurantia (strain ATCC 33424 / DSM 6220 / KCTC 2777 / LMG 1558 / NBRC 3245 / NCIMB 13370)</name>
    <name type="common">Acetobacter aurantius</name>
    <dbReference type="NCBI Taxonomy" id="767434"/>
    <lineage>
        <taxon>Bacteria</taxon>
        <taxon>Pseudomonadati</taxon>
        <taxon>Pseudomonadota</taxon>
        <taxon>Gammaproteobacteria</taxon>
        <taxon>Lysobacterales</taxon>
        <taxon>Rhodanobacteraceae</taxon>
        <taxon>Frateuria</taxon>
    </lineage>
</organism>
<dbReference type="GO" id="GO:0005829">
    <property type="term" value="C:cytosol"/>
    <property type="evidence" value="ECO:0007669"/>
    <property type="project" value="TreeGrafter"/>
</dbReference>
<dbReference type="HOGENOM" id="CLU_047522_3_0_6"/>
<evidence type="ECO:0000259" key="4">
    <source>
        <dbReference type="PROSITE" id="PS01124"/>
    </source>
</evidence>
<name>H8L4I4_FRAAD</name>
<dbReference type="KEGG" id="fau:Fraau_1200"/>
<evidence type="ECO:0000256" key="2">
    <source>
        <dbReference type="ARBA" id="ARBA00023125"/>
    </source>
</evidence>
<dbReference type="GO" id="GO:0000976">
    <property type="term" value="F:transcription cis-regulatory region binding"/>
    <property type="evidence" value="ECO:0007669"/>
    <property type="project" value="TreeGrafter"/>
</dbReference>
<dbReference type="Pfam" id="PF12833">
    <property type="entry name" value="HTH_18"/>
    <property type="match status" value="1"/>
</dbReference>
<dbReference type="Gene3D" id="1.10.10.60">
    <property type="entry name" value="Homeodomain-like"/>
    <property type="match status" value="1"/>
</dbReference>
<evidence type="ECO:0000313" key="5">
    <source>
        <dbReference type="EMBL" id="AFC85658.1"/>
    </source>
</evidence>
<dbReference type="Pfam" id="PF12625">
    <property type="entry name" value="Arabinose_bd"/>
    <property type="match status" value="1"/>
</dbReference>
<dbReference type="InterPro" id="IPR032687">
    <property type="entry name" value="AraC-type_N"/>
</dbReference>
<dbReference type="InterPro" id="IPR018060">
    <property type="entry name" value="HTH_AraC"/>
</dbReference>
<protein>
    <submittedName>
        <fullName evidence="5">DNA-binding domain-containing protein, AraC-type</fullName>
    </submittedName>
</protein>
<keyword evidence="2 5" id="KW-0238">DNA-binding</keyword>
<dbReference type="Proteomes" id="UP000005234">
    <property type="component" value="Chromosome"/>
</dbReference>
<dbReference type="PROSITE" id="PS01124">
    <property type="entry name" value="HTH_ARAC_FAMILY_2"/>
    <property type="match status" value="1"/>
</dbReference>
<reference evidence="5" key="1">
    <citation type="submission" date="2012-02" db="EMBL/GenBank/DDBJ databases">
        <title>The complete genome of Frateuria aurantia DSM 6220.</title>
        <authorList>
            <consortium name="US DOE Joint Genome Institute (JGI-PGF)"/>
            <person name="Lucas S."/>
            <person name="Copeland A."/>
            <person name="Lapidus A."/>
            <person name="Glavina del Rio T."/>
            <person name="Dalin E."/>
            <person name="Tice H."/>
            <person name="Bruce D."/>
            <person name="Goodwin L."/>
            <person name="Pitluck S."/>
            <person name="Peters L."/>
            <person name="Ovchinnikova G."/>
            <person name="Teshima H."/>
            <person name="Kyrpides N."/>
            <person name="Mavromatis K."/>
            <person name="Ivanova N."/>
            <person name="Brettin T."/>
            <person name="Detter J.C."/>
            <person name="Han C."/>
            <person name="Larimer F."/>
            <person name="Land M."/>
            <person name="Hauser L."/>
            <person name="Markowitz V."/>
            <person name="Cheng J.-F."/>
            <person name="Hugenholtz P."/>
            <person name="Woyke T."/>
            <person name="Wu D."/>
            <person name="Brambilla E."/>
            <person name="Klenk H.-P."/>
            <person name="Eisen J.A."/>
        </authorList>
    </citation>
    <scope>NUCLEOTIDE SEQUENCE</scope>
    <source>
        <strain evidence="5">DSM 6220</strain>
    </source>
</reference>
<gene>
    <name evidence="5" type="ordered locus">Fraau_1200</name>
</gene>
<dbReference type="GO" id="GO:0003700">
    <property type="term" value="F:DNA-binding transcription factor activity"/>
    <property type="evidence" value="ECO:0007669"/>
    <property type="project" value="InterPro"/>
</dbReference>
<feature type="domain" description="HTH araC/xylS-type" evidence="4">
    <location>
        <begin position="232"/>
        <end position="330"/>
    </location>
</feature>
<accession>H8L4I4</accession>
<dbReference type="EMBL" id="CP003350">
    <property type="protein sequence ID" value="AFC85658.1"/>
    <property type="molecule type" value="Genomic_DNA"/>
</dbReference>
<dbReference type="SMART" id="SM00342">
    <property type="entry name" value="HTH_ARAC"/>
    <property type="match status" value="1"/>
</dbReference>
<keyword evidence="3" id="KW-0804">Transcription</keyword>
<evidence type="ECO:0000256" key="1">
    <source>
        <dbReference type="ARBA" id="ARBA00023015"/>
    </source>
</evidence>
<evidence type="ECO:0000256" key="3">
    <source>
        <dbReference type="ARBA" id="ARBA00023163"/>
    </source>
</evidence>